<feature type="domain" description="Glycosyl hydrolases family 2 sugar binding" evidence="8">
    <location>
        <begin position="86"/>
        <end position="182"/>
    </location>
</feature>
<dbReference type="InterPro" id="IPR006104">
    <property type="entry name" value="Glyco_hydro_2_N"/>
</dbReference>
<dbReference type="InterPro" id="IPR013783">
    <property type="entry name" value="Ig-like_fold"/>
</dbReference>
<dbReference type="Pfam" id="PF00703">
    <property type="entry name" value="Glyco_hydro_2"/>
    <property type="match status" value="1"/>
</dbReference>
<reference evidence="9 10" key="1">
    <citation type="journal article" date="2018" name="Nat. Biotechnol.">
        <title>A standardized bacterial taxonomy based on genome phylogeny substantially revises the tree of life.</title>
        <authorList>
            <person name="Parks D.H."/>
            <person name="Chuvochina M."/>
            <person name="Waite D.W."/>
            <person name="Rinke C."/>
            <person name="Skarshewski A."/>
            <person name="Chaumeil P.A."/>
            <person name="Hugenholtz P."/>
        </authorList>
    </citation>
    <scope>NUCLEOTIDE SEQUENCE [LARGE SCALE GENOMIC DNA]</scope>
    <source>
        <strain evidence="9">UBA11482</strain>
    </source>
</reference>
<dbReference type="SUPFAM" id="SSF49303">
    <property type="entry name" value="beta-Galactosidase/glucuronidase domain"/>
    <property type="match status" value="1"/>
</dbReference>
<dbReference type="Pfam" id="PF13517">
    <property type="entry name" value="FG-GAP_3"/>
    <property type="match status" value="1"/>
</dbReference>
<feature type="domain" description="Glycoside hydrolase family 2 immunoglobulin-like beta-sandwich" evidence="6">
    <location>
        <begin position="221"/>
        <end position="317"/>
    </location>
</feature>
<dbReference type="InterPro" id="IPR006102">
    <property type="entry name" value="Ig-like_GH2"/>
</dbReference>
<gene>
    <name evidence="9" type="ORF">DDY73_04965</name>
</gene>
<dbReference type="Gene3D" id="2.60.120.260">
    <property type="entry name" value="Galactose-binding domain-like"/>
    <property type="match status" value="1"/>
</dbReference>
<evidence type="ECO:0000256" key="1">
    <source>
        <dbReference type="ARBA" id="ARBA00007401"/>
    </source>
</evidence>
<organism evidence="9 10">
    <name type="scientific">Coprobacter fastidiosus</name>
    <dbReference type="NCBI Taxonomy" id="1099853"/>
    <lineage>
        <taxon>Bacteria</taxon>
        <taxon>Pseudomonadati</taxon>
        <taxon>Bacteroidota</taxon>
        <taxon>Bacteroidia</taxon>
        <taxon>Bacteroidales</taxon>
        <taxon>Barnesiellaceae</taxon>
        <taxon>Coprobacter</taxon>
    </lineage>
</organism>
<dbReference type="GO" id="GO:0004553">
    <property type="term" value="F:hydrolase activity, hydrolyzing O-glycosyl compounds"/>
    <property type="evidence" value="ECO:0007669"/>
    <property type="project" value="InterPro"/>
</dbReference>
<name>A0A354M1E6_9BACT</name>
<dbReference type="SUPFAM" id="SSF69318">
    <property type="entry name" value="Integrin alpha N-terminal domain"/>
    <property type="match status" value="1"/>
</dbReference>
<dbReference type="PANTHER" id="PTHR42732:SF2">
    <property type="entry name" value="BETA-MANNOSIDASE"/>
    <property type="match status" value="1"/>
</dbReference>
<dbReference type="InterPro" id="IPR028994">
    <property type="entry name" value="Integrin_alpha_N"/>
</dbReference>
<accession>A0A354M1E6</accession>
<evidence type="ECO:0000259" key="7">
    <source>
        <dbReference type="Pfam" id="PF02836"/>
    </source>
</evidence>
<evidence type="ECO:0000313" key="10">
    <source>
        <dbReference type="Proteomes" id="UP000262954"/>
    </source>
</evidence>
<dbReference type="PANTHER" id="PTHR42732">
    <property type="entry name" value="BETA-GALACTOSIDASE"/>
    <property type="match status" value="1"/>
</dbReference>
<dbReference type="Pfam" id="PF02837">
    <property type="entry name" value="Glyco_hydro_2_N"/>
    <property type="match status" value="1"/>
</dbReference>
<dbReference type="EMBL" id="DNWC01000063">
    <property type="protein sequence ID" value="HBJ08335.1"/>
    <property type="molecule type" value="Genomic_DNA"/>
</dbReference>
<feature type="signal peptide" evidence="5">
    <location>
        <begin position="1"/>
        <end position="26"/>
    </location>
</feature>
<keyword evidence="3 9" id="KW-0378">Hydrolase</keyword>
<dbReference type="InterPro" id="IPR013517">
    <property type="entry name" value="FG-GAP"/>
</dbReference>
<dbReference type="GO" id="GO:0005975">
    <property type="term" value="P:carbohydrate metabolic process"/>
    <property type="evidence" value="ECO:0007669"/>
    <property type="project" value="InterPro"/>
</dbReference>
<dbReference type="Pfam" id="PF02836">
    <property type="entry name" value="Glyco_hydro_2_C"/>
    <property type="match status" value="1"/>
</dbReference>
<dbReference type="SUPFAM" id="SSF49785">
    <property type="entry name" value="Galactose-binding domain-like"/>
    <property type="match status" value="1"/>
</dbReference>
<evidence type="ECO:0000259" key="8">
    <source>
        <dbReference type="Pfam" id="PF02837"/>
    </source>
</evidence>
<dbReference type="Proteomes" id="UP000262954">
    <property type="component" value="Unassembled WGS sequence"/>
</dbReference>
<sequence>MKQNSFRTSLFILLCFLLFSGTISQAAEWEMKKGPMMTKWSETIDPNNVLPEYPRPQMVRSDWMNLNGVWDLRKGVIDEAYSADFDYDKKILVPFPLESAISGVMEKSDEQCYWYRRTVVIPESMKGKNILLHFGAVDWKTVVYVNGTQVGTHTGGYDPFYFDITSALKGSGEQEIAVYIYDNTGMEGQPTGKQSRNPSICWYTAVSGIWQTVWLEPVNPVHIASFTMEPNLDKKWLSLMINPSESEGVTVNAKIKDKDGNVVSTIEGGNPGGIIRMTIDGEVHPWSVEDPYLYDLEISLVKNGKETDAVKSYCGIRKIEVKKVGDIPRIFLNDKQIFQMGPLDQGWWPDGLYTAPSDEALLFDIRTMKDLGFNMVRKHIKTEPARWYYHCDKEGILVWQDLPSPNLPKGHEDFAKANFESESKSIIDALKNHPSIVQWIVFNEGWGQFDTERMTNVVDSKVNSLNPARFGKTTLICCASGWTDAEVGNIIDTHSYPDPSCPSNANRAAVCGEYGGITLKVPGHIWPGGDFQYTTVETGRDFTAFFNGLCDKIKDFYYQGLNAAVYTQISDVEIEKNGILTYDRRVLKPYSPYGELKAKIEECVNMPQNKVIIKPILSTAKDHKYTWRYNTTTDVPRRWFAKEFDDRAWAKGVAAFGAGLPEHSADLVSTEWKTSQIYMRRWFYLGDITPEMIDKLRFVLFHDDDIEIYINGVWAATRTGCVFNYVPKDISEEAKNALKPNSWNLIAVGGKQGGGQQIMDVGISAFVTEDFEYTENYDELENPEYSDIPTPGIVITPRFEKILQPVPAEPAQSGNGNETAVGEFYHTSDRSNVAWGDFDNDGKLELVYSGNNDHLSSSKQGAALLYKYAGNDEFERKDSPFDICYYACPVWFDYNNDGLLDLFVPGLKNKDYENDLNDVAAFLYENKGKGSDGNYVFEEVNVADKSGNRMGIYPIYNDTDGGRSRQWVSVGDYDKDGYLDIVVTGRDDYEDADGMLAEDGNVLVHHDRRAVYLYKNDKGKRFIRQETPLNGTDPFLGLARGAVYFADMDNDGWLDIVSSGYGPNEGNLHVYWNNGDGTFSETGQHFYGSYDSSCALGDLNSDGYVDIVVTGYSRNKGGNAKSFFVYKNCGNRSFEMLNDAFCGFEGVDGATPSLGDVNHDGLPDILVGGHGAKHEITTWLYLNKGDFCFESYGAYYDDPFGKSGTFDRISHGNNHLVDYDNDGYLDAWNMGWAQTSVCSKSCAAQLWKNNSGSKDIDSNAAPSTPKNLRCSYDKNTRMVTFTWDAASDDATPASALQYNLYLRKAGSSEYFMTVPADPATGFIKVAEISGQIMTTSYSMYVPDENVDYEWGVQAIDNGKRGGKFAKSDFNPTTTGLKKKEVSDVNVYVSDGNVCYNVGEKNAILKVTDAAASLISVVSVSGKGVLENLNKGIYFISVIADKAIKVFKIIL</sequence>
<dbReference type="InterPro" id="IPR008979">
    <property type="entry name" value="Galactose-bd-like_sf"/>
</dbReference>
<proteinExistence type="inferred from homology"/>
<dbReference type="InterPro" id="IPR006103">
    <property type="entry name" value="Glyco_hydro_2_cat"/>
</dbReference>
<feature type="chain" id="PRO_5016941261" evidence="5">
    <location>
        <begin position="27"/>
        <end position="1450"/>
    </location>
</feature>
<evidence type="ECO:0000259" key="6">
    <source>
        <dbReference type="Pfam" id="PF00703"/>
    </source>
</evidence>
<evidence type="ECO:0000256" key="3">
    <source>
        <dbReference type="ARBA" id="ARBA00022801"/>
    </source>
</evidence>
<keyword evidence="2 5" id="KW-0732">Signal</keyword>
<dbReference type="InterPro" id="IPR017853">
    <property type="entry name" value="GH"/>
</dbReference>
<evidence type="ECO:0000256" key="5">
    <source>
        <dbReference type="SAM" id="SignalP"/>
    </source>
</evidence>
<evidence type="ECO:0000313" key="9">
    <source>
        <dbReference type="EMBL" id="HBJ08335.1"/>
    </source>
</evidence>
<comment type="similarity">
    <text evidence="1">Belongs to the glycosyl hydrolase 2 family.</text>
</comment>
<dbReference type="SUPFAM" id="SSF51445">
    <property type="entry name" value="(Trans)glycosidases"/>
    <property type="match status" value="1"/>
</dbReference>
<dbReference type="Gene3D" id="3.20.20.80">
    <property type="entry name" value="Glycosidases"/>
    <property type="match status" value="1"/>
</dbReference>
<dbReference type="Gene3D" id="2.60.40.10">
    <property type="entry name" value="Immunoglobulins"/>
    <property type="match status" value="2"/>
</dbReference>
<comment type="caution">
    <text evidence="9">The sequence shown here is derived from an EMBL/GenBank/DDBJ whole genome shotgun (WGS) entry which is preliminary data.</text>
</comment>
<evidence type="ECO:0000256" key="2">
    <source>
        <dbReference type="ARBA" id="ARBA00022729"/>
    </source>
</evidence>
<evidence type="ECO:0000256" key="4">
    <source>
        <dbReference type="ARBA" id="ARBA00023295"/>
    </source>
</evidence>
<feature type="domain" description="Glycoside hydrolase family 2 catalytic" evidence="7">
    <location>
        <begin position="359"/>
        <end position="458"/>
    </location>
</feature>
<dbReference type="Gene3D" id="2.130.10.130">
    <property type="entry name" value="Integrin alpha, N-terminal"/>
    <property type="match status" value="2"/>
</dbReference>
<dbReference type="InterPro" id="IPR036156">
    <property type="entry name" value="Beta-gal/glucu_dom_sf"/>
</dbReference>
<protein>
    <submittedName>
        <fullName evidence="9">Glycoside hydrolase family 2</fullName>
    </submittedName>
</protein>
<dbReference type="InterPro" id="IPR051913">
    <property type="entry name" value="GH2_Domain-Containing"/>
</dbReference>
<keyword evidence="4" id="KW-0326">Glycosidase</keyword>